<dbReference type="Proteomes" id="UP000479190">
    <property type="component" value="Unassembled WGS sequence"/>
</dbReference>
<feature type="domain" description="CXXC-type" evidence="9">
    <location>
        <begin position="876"/>
        <end position="916"/>
    </location>
</feature>
<feature type="region of interest" description="Disordered" evidence="8">
    <location>
        <begin position="745"/>
        <end position="875"/>
    </location>
</feature>
<evidence type="ECO:0000313" key="10">
    <source>
        <dbReference type="EMBL" id="CAB0037726.1"/>
    </source>
</evidence>
<dbReference type="GO" id="GO:0008270">
    <property type="term" value="F:zinc ion binding"/>
    <property type="evidence" value="ECO:0007669"/>
    <property type="project" value="UniProtKB-KW"/>
</dbReference>
<proteinExistence type="predicted"/>
<dbReference type="OrthoDB" id="8777148at2759"/>
<evidence type="ECO:0000256" key="5">
    <source>
        <dbReference type="ARBA" id="ARBA00022833"/>
    </source>
</evidence>
<feature type="compositionally biased region" description="Polar residues" evidence="8">
    <location>
        <begin position="839"/>
        <end position="851"/>
    </location>
</feature>
<dbReference type="AlphaFoldDB" id="A0A6H5ILQ2"/>
<evidence type="ECO:0000256" key="6">
    <source>
        <dbReference type="ARBA" id="ARBA00023125"/>
    </source>
</evidence>
<dbReference type="GO" id="GO:0005634">
    <property type="term" value="C:nucleus"/>
    <property type="evidence" value="ECO:0007669"/>
    <property type="project" value="TreeGrafter"/>
</dbReference>
<dbReference type="GO" id="GO:0008327">
    <property type="term" value="F:methyl-CpG binding"/>
    <property type="evidence" value="ECO:0007669"/>
    <property type="project" value="TreeGrafter"/>
</dbReference>
<dbReference type="PANTHER" id="PTHR13419">
    <property type="entry name" value="ZINC FINGER-CONTAINING"/>
    <property type="match status" value="1"/>
</dbReference>
<evidence type="ECO:0000256" key="1">
    <source>
        <dbReference type="ARBA" id="ARBA00004496"/>
    </source>
</evidence>
<reference evidence="10 11" key="1">
    <citation type="submission" date="2020-02" db="EMBL/GenBank/DDBJ databases">
        <authorList>
            <person name="Ferguson B K."/>
        </authorList>
    </citation>
    <scope>NUCLEOTIDE SEQUENCE [LARGE SCALE GENOMIC DNA]</scope>
</reference>
<keyword evidence="4 7" id="KW-0863">Zinc-finger</keyword>
<evidence type="ECO:0000256" key="4">
    <source>
        <dbReference type="ARBA" id="ARBA00022771"/>
    </source>
</evidence>
<gene>
    <name evidence="10" type="ORF">TBRA_LOCUS9540</name>
</gene>
<accession>A0A6H5ILQ2</accession>
<sequence length="988" mass="109506">MPRARPLEHEPSSASIQQRSARAATTTTASMRNVQAQAIGPCNTYECSIHPRPQKIYFSKPKEHKEYVPAPIGQIPSCAPPGQRYCEFIDNYPDEIIKRLLSEPPVSVKDFIMDEDPAVQYDFYSSSTSSSIAAAAAILIFGPFLQPVHPRRALALAGYRMRNREKDSRILFSFFLLYFFLLNRCPWIRDERSSQFRSELPRLESTTMTTVMFPEEDEKRLPRVPHSSSSSSYTSYRVRAQRAKLSLGTRIDNSPKLRYCEIMELIVCIHAHTAGRSPRPRAILNGKTKSIKYIQDRERNKDNDRRGLGEICSTEAAVAAMASHTHSIYIVARDRHPPGDSLNICTLYKNKAASCYRCSSLRIGFEIYVKNKRLGTRKREDMVDSPFAAGAAQQRPGLLLLCRASGEGIRAPRAAFKDQIASKDMISRKGKKCSDESSIPISRKLKKKKEESKRFRKPVLGFYSRALHPWHRMCWRAAVAAAGRTCRVIYKSRCAARRGRINLYGLAEQSKSTRAYTYVHCQNQVWKNKKKTAKERGARQDGARKMNNDLGKEIGPVSGASPSPVVASSTGDACGPRHLPTFTSTFVDTTTMDTSATSLSSIPGHELSGLNVGLHSWEYFEGLGGRLIDARGEVVMASQYRPWESKGHHAVPADGLPSFQSQFSGVGGPTDIGQEPQLTTLTPLSPASMSHSPPMSLPSFHTLGSAPPTHRVPQPPHGYPLVPAAVPARDVIQQQIVDERNIQLLGTPSPLQPFGPPPVSQHHPPPPPIGVGAPPPQHPMGVVKPEPYPQLHHANFQNPMSTVLDSSPSTRVDGRKKDRRKGNRASSLESEDSGGPIGSESSGQVAAVSSTGRGGHHGLGGGMNDGDDGGLGDKPAKKKRKRCGECIGCQRKDNCGECAPCRNDKSHQICKMRRCEKLTEKKRDTWTITRGTARSKKKRKEEAEEEECRKEKENSLYVYNVYRGARCGERKLTHLPLWPAYKSRALGH</sequence>
<keyword evidence="11" id="KW-1185">Reference proteome</keyword>
<evidence type="ECO:0000256" key="7">
    <source>
        <dbReference type="PROSITE-ProRule" id="PRU00509"/>
    </source>
</evidence>
<keyword evidence="5" id="KW-0862">Zinc</keyword>
<comment type="subcellular location">
    <subcellularLocation>
        <location evidence="1">Cytoplasm</location>
    </subcellularLocation>
</comment>
<evidence type="ECO:0000259" key="9">
    <source>
        <dbReference type="PROSITE" id="PS51058"/>
    </source>
</evidence>
<name>A0A6H5ILQ2_9HYME</name>
<evidence type="ECO:0000256" key="2">
    <source>
        <dbReference type="ARBA" id="ARBA00022490"/>
    </source>
</evidence>
<evidence type="ECO:0000256" key="8">
    <source>
        <dbReference type="SAM" id="MobiDB-lite"/>
    </source>
</evidence>
<keyword evidence="3" id="KW-0479">Metal-binding</keyword>
<protein>
    <recommendedName>
        <fullName evidence="9">CXXC-type domain-containing protein</fullName>
    </recommendedName>
</protein>
<dbReference type="PANTHER" id="PTHR13419:SF0">
    <property type="entry name" value="CXXC-TYPE DOMAIN-CONTAINING PROTEIN"/>
    <property type="match status" value="1"/>
</dbReference>
<dbReference type="InterPro" id="IPR040388">
    <property type="entry name" value="CXXC4/CXXC5"/>
</dbReference>
<dbReference type="InterPro" id="IPR002857">
    <property type="entry name" value="Znf_CXXC"/>
</dbReference>
<feature type="compositionally biased region" description="Pro residues" evidence="8">
    <location>
        <begin position="750"/>
        <end position="778"/>
    </location>
</feature>
<evidence type="ECO:0000313" key="11">
    <source>
        <dbReference type="Proteomes" id="UP000479190"/>
    </source>
</evidence>
<dbReference type="PROSITE" id="PS51058">
    <property type="entry name" value="ZF_CXXC"/>
    <property type="match status" value="1"/>
</dbReference>
<dbReference type="EMBL" id="CADCXV010000866">
    <property type="protein sequence ID" value="CAB0037726.1"/>
    <property type="molecule type" value="Genomic_DNA"/>
</dbReference>
<dbReference type="GO" id="GO:0005737">
    <property type="term" value="C:cytoplasm"/>
    <property type="evidence" value="ECO:0007669"/>
    <property type="project" value="UniProtKB-SubCell"/>
</dbReference>
<keyword evidence="6" id="KW-0238">DNA-binding</keyword>
<dbReference type="Pfam" id="PF02008">
    <property type="entry name" value="zf-CXXC"/>
    <property type="match status" value="1"/>
</dbReference>
<feature type="compositionally biased region" description="Polar residues" evidence="8">
    <location>
        <begin position="795"/>
        <end position="810"/>
    </location>
</feature>
<keyword evidence="2" id="KW-0963">Cytoplasm</keyword>
<evidence type="ECO:0000256" key="3">
    <source>
        <dbReference type="ARBA" id="ARBA00022723"/>
    </source>
</evidence>
<organism evidence="10 11">
    <name type="scientific">Trichogramma brassicae</name>
    <dbReference type="NCBI Taxonomy" id="86971"/>
    <lineage>
        <taxon>Eukaryota</taxon>
        <taxon>Metazoa</taxon>
        <taxon>Ecdysozoa</taxon>
        <taxon>Arthropoda</taxon>
        <taxon>Hexapoda</taxon>
        <taxon>Insecta</taxon>
        <taxon>Pterygota</taxon>
        <taxon>Neoptera</taxon>
        <taxon>Endopterygota</taxon>
        <taxon>Hymenoptera</taxon>
        <taxon>Apocrita</taxon>
        <taxon>Proctotrupomorpha</taxon>
        <taxon>Chalcidoidea</taxon>
        <taxon>Trichogrammatidae</taxon>
        <taxon>Trichogramma</taxon>
    </lineage>
</organism>